<reference evidence="1 2" key="1">
    <citation type="submission" date="2021-03" db="EMBL/GenBank/DDBJ databases">
        <title>Sequencing the genomes of 1000 actinobacteria strains.</title>
        <authorList>
            <person name="Klenk H.-P."/>
        </authorList>
    </citation>
    <scope>NUCLEOTIDE SEQUENCE [LARGE SCALE GENOMIC DNA]</scope>
    <source>
        <strain evidence="1 2">DSM 45256</strain>
    </source>
</reference>
<keyword evidence="2" id="KW-1185">Reference proteome</keyword>
<evidence type="ECO:0000313" key="1">
    <source>
        <dbReference type="EMBL" id="MBP2371404.1"/>
    </source>
</evidence>
<evidence type="ECO:0000313" key="2">
    <source>
        <dbReference type="Proteomes" id="UP001519295"/>
    </source>
</evidence>
<comment type="caution">
    <text evidence="1">The sequence shown here is derived from an EMBL/GenBank/DDBJ whole genome shotgun (WGS) entry which is preliminary data.</text>
</comment>
<dbReference type="EMBL" id="JAGINU010000002">
    <property type="protein sequence ID" value="MBP2371404.1"/>
    <property type="molecule type" value="Genomic_DNA"/>
</dbReference>
<proteinExistence type="predicted"/>
<sequence length="418" mass="44795">MTRDHRRKKDIRAHAAATGRSFLDAATTYARGTEPGDGAVSARRLRDELARGLHTAGWPVELEHHPLGNALRIYAGPATVDVGRTGAAGWTGDEHPDDGAVFDLRAPLRVVVWAPLVVDYCEDLGRVVGVDAHEIAPTGRSVTELVAEIDQVVAAARQRDLAATANDTACGICGDHYPAAGLFEPTESRVAVCPCCAFDGDLVDPHPAQLAYSLTHAGDRSLALPAGWAGPQALVSCLAGPELPHQLCDAWRASGIVSPPGAEWGDPGRTWVWLPAPARRPAALTRLECGAALSHIIAALDQAHPDLRAVIHAAEAELDVDLLDAEDIDPESTPQEVTERIWPAVVAYTVALLTQHTERAGHRSPWHVLESFELPDWVEALVGEDSDSGLDHYHVESVLLRGIPALRDILDPRAAHED</sequence>
<gene>
    <name evidence="1" type="ORF">JOF36_007177</name>
</gene>
<dbReference type="Proteomes" id="UP001519295">
    <property type="component" value="Unassembled WGS sequence"/>
</dbReference>
<organism evidence="1 2">
    <name type="scientific">Pseudonocardia parietis</name>
    <dbReference type="NCBI Taxonomy" id="570936"/>
    <lineage>
        <taxon>Bacteria</taxon>
        <taxon>Bacillati</taxon>
        <taxon>Actinomycetota</taxon>
        <taxon>Actinomycetes</taxon>
        <taxon>Pseudonocardiales</taxon>
        <taxon>Pseudonocardiaceae</taxon>
        <taxon>Pseudonocardia</taxon>
    </lineage>
</organism>
<protein>
    <submittedName>
        <fullName evidence="1">Uncharacterized protein</fullName>
    </submittedName>
</protein>
<accession>A0ABS4W5C9</accession>
<dbReference type="RefSeq" id="WP_210036588.1">
    <property type="nucleotide sequence ID" value="NZ_JAGINU010000002.1"/>
</dbReference>
<name>A0ABS4W5C9_9PSEU</name>